<name>A0A939JXA5_9BACT</name>
<dbReference type="Gene3D" id="3.40.50.2000">
    <property type="entry name" value="Glycogen Phosphorylase B"/>
    <property type="match status" value="2"/>
</dbReference>
<dbReference type="Proteomes" id="UP000664795">
    <property type="component" value="Unassembled WGS sequence"/>
</dbReference>
<dbReference type="InterPro" id="IPR001296">
    <property type="entry name" value="Glyco_trans_1"/>
</dbReference>
<evidence type="ECO:0000313" key="5">
    <source>
        <dbReference type="Proteomes" id="UP000664795"/>
    </source>
</evidence>
<dbReference type="InterPro" id="IPR028098">
    <property type="entry name" value="Glyco_trans_4-like_N"/>
</dbReference>
<evidence type="ECO:0000313" key="4">
    <source>
        <dbReference type="EMBL" id="MBO0932737.1"/>
    </source>
</evidence>
<dbReference type="Pfam" id="PF00534">
    <property type="entry name" value="Glycos_transf_1"/>
    <property type="match status" value="1"/>
</dbReference>
<dbReference type="PANTHER" id="PTHR46401">
    <property type="entry name" value="GLYCOSYLTRANSFERASE WBBK-RELATED"/>
    <property type="match status" value="1"/>
</dbReference>
<dbReference type="Pfam" id="PF13439">
    <property type="entry name" value="Glyco_transf_4"/>
    <property type="match status" value="1"/>
</dbReference>
<feature type="domain" description="Glycosyltransferase subfamily 4-like N-terminal" evidence="3">
    <location>
        <begin position="9"/>
        <end position="193"/>
    </location>
</feature>
<dbReference type="CDD" id="cd03801">
    <property type="entry name" value="GT4_PimA-like"/>
    <property type="match status" value="1"/>
</dbReference>
<dbReference type="PANTHER" id="PTHR46401:SF2">
    <property type="entry name" value="GLYCOSYLTRANSFERASE WBBK-RELATED"/>
    <property type="match status" value="1"/>
</dbReference>
<reference evidence="4 5" key="1">
    <citation type="submission" date="2021-03" db="EMBL/GenBank/DDBJ databases">
        <title>Fibrella sp. HMF5036 genome sequencing and assembly.</title>
        <authorList>
            <person name="Kang H."/>
            <person name="Kim H."/>
            <person name="Bae S."/>
            <person name="Joh K."/>
        </authorList>
    </citation>
    <scope>NUCLEOTIDE SEQUENCE [LARGE SCALE GENOMIC DNA]</scope>
    <source>
        <strain evidence="4 5">HMF5036</strain>
    </source>
</reference>
<dbReference type="SUPFAM" id="SSF53756">
    <property type="entry name" value="UDP-Glycosyltransferase/glycogen phosphorylase"/>
    <property type="match status" value="1"/>
</dbReference>
<keyword evidence="1" id="KW-0808">Transferase</keyword>
<proteinExistence type="predicted"/>
<dbReference type="GO" id="GO:0009103">
    <property type="term" value="P:lipopolysaccharide biosynthetic process"/>
    <property type="evidence" value="ECO:0007669"/>
    <property type="project" value="TreeGrafter"/>
</dbReference>
<keyword evidence="5" id="KW-1185">Reference proteome</keyword>
<evidence type="ECO:0000259" key="3">
    <source>
        <dbReference type="Pfam" id="PF13439"/>
    </source>
</evidence>
<accession>A0A939JXA5</accession>
<sequence length="386" mass="43297">MHPHCMLAGGATTVLLEVSKRLVLTGWPVYVVSIQSNPVIVREAAAAGVRFVDVGGPLSSSIWFWVQYPLMYWRVHRAARQIGSPVVVSEPFPANWWGWFYKKLHPAVQLVYVCHEPTAFIFEHAWINSIKPDYMRWGLKLLNPIFRRIEHALMPVTDRVVANSQYSERTIAQTFPRLDPARLRLVYCGIDHEAFYPRPEMARNRQIVMVCTLNKFKRVDTVVRALALLRAQPGCGDIELKIKGRGVEKERLLQLANSLQLADAVTIIDAFYDTSQLANLLCTSQVFVHSAHNEPFGLSPIEAMACGTPAVVTGTGGTAETVTNEVSGLYFAYDSDESLARQLQRLFTDDTLWHRLSAGAIHHAAQFNWALTHEVFSGVLEEVSGL</sequence>
<dbReference type="EMBL" id="JAFMYU010000014">
    <property type="protein sequence ID" value="MBO0932737.1"/>
    <property type="molecule type" value="Genomic_DNA"/>
</dbReference>
<feature type="domain" description="Glycosyl transferase family 1" evidence="2">
    <location>
        <begin position="204"/>
        <end position="360"/>
    </location>
</feature>
<evidence type="ECO:0000256" key="1">
    <source>
        <dbReference type="ARBA" id="ARBA00022679"/>
    </source>
</evidence>
<dbReference type="RefSeq" id="WP_207336702.1">
    <property type="nucleotide sequence ID" value="NZ_JAFMYU010000014.1"/>
</dbReference>
<gene>
    <name evidence="4" type="ORF">J2I48_17135</name>
</gene>
<evidence type="ECO:0000259" key="2">
    <source>
        <dbReference type="Pfam" id="PF00534"/>
    </source>
</evidence>
<dbReference type="AlphaFoldDB" id="A0A939JXA5"/>
<comment type="caution">
    <text evidence="4">The sequence shown here is derived from an EMBL/GenBank/DDBJ whole genome shotgun (WGS) entry which is preliminary data.</text>
</comment>
<dbReference type="GO" id="GO:0016757">
    <property type="term" value="F:glycosyltransferase activity"/>
    <property type="evidence" value="ECO:0007669"/>
    <property type="project" value="InterPro"/>
</dbReference>
<protein>
    <submittedName>
        <fullName evidence="4">Glycosyltransferase family 4 protein</fullName>
    </submittedName>
</protein>
<organism evidence="4 5">
    <name type="scientific">Fibrella aquatilis</name>
    <dbReference type="NCBI Taxonomy" id="2817059"/>
    <lineage>
        <taxon>Bacteria</taxon>
        <taxon>Pseudomonadati</taxon>
        <taxon>Bacteroidota</taxon>
        <taxon>Cytophagia</taxon>
        <taxon>Cytophagales</taxon>
        <taxon>Spirosomataceae</taxon>
        <taxon>Fibrella</taxon>
    </lineage>
</organism>